<evidence type="ECO:0000313" key="1">
    <source>
        <dbReference type="EMBL" id="KAJ8599419.1"/>
    </source>
</evidence>
<reference evidence="1" key="1">
    <citation type="submission" date="2023-01" db="EMBL/GenBank/DDBJ databases">
        <title>Metagenome sequencing of chrysophaentin producing Chrysophaeum taylorii.</title>
        <authorList>
            <person name="Davison J."/>
            <person name="Bewley C."/>
        </authorList>
    </citation>
    <scope>NUCLEOTIDE SEQUENCE</scope>
    <source>
        <strain evidence="1">NIES-1699</strain>
    </source>
</reference>
<dbReference type="Proteomes" id="UP001230188">
    <property type="component" value="Unassembled WGS sequence"/>
</dbReference>
<sequence length="394" mass="44711">MITSFVGFGRSDVVDLRGALIHEFFDHPTRDGPDGVEAAVDFLVDQETQAVAPPLHKSVVESDIPRQGRNPPICRVTHERIRAEGVFERTNATAPYNRSCFCARARYHVAAACDSLELYEWRWTLRSAQQKRCEMPDPSPTKAAKLFRRHTKTLQVVMLGLSFMGQPFQSLGCLYERLVSDGFVYGARRSRDSPGAKVSLAEVRKDGGQCLGLDQDHIPQYFPETPAKSAALPTQNLYSCTTDHAQFEYTDDHNVKVRVCFKYLFNMKKNVKPNERLPCDLSWRDVDVVLHLFPNRVFRDVYLKRTNAPRDLRTKIVSVLDIYQATLERQLFDAFVRAGLPKPSHANLLAQPLDCSRRDVHYALPGFTDHAVQVWFSLIATGLDNATTFYGRES</sequence>
<evidence type="ECO:0000313" key="2">
    <source>
        <dbReference type="Proteomes" id="UP001230188"/>
    </source>
</evidence>
<accession>A0AAD7U916</accession>
<dbReference type="AlphaFoldDB" id="A0AAD7U916"/>
<protein>
    <submittedName>
        <fullName evidence="1">Uncharacterized protein</fullName>
    </submittedName>
</protein>
<name>A0AAD7U916_9STRA</name>
<dbReference type="EMBL" id="JAQMWT010000565">
    <property type="protein sequence ID" value="KAJ8599419.1"/>
    <property type="molecule type" value="Genomic_DNA"/>
</dbReference>
<organism evidence="1 2">
    <name type="scientific">Chrysophaeum taylorii</name>
    <dbReference type="NCBI Taxonomy" id="2483200"/>
    <lineage>
        <taxon>Eukaryota</taxon>
        <taxon>Sar</taxon>
        <taxon>Stramenopiles</taxon>
        <taxon>Ochrophyta</taxon>
        <taxon>Pelagophyceae</taxon>
        <taxon>Pelagomonadales</taxon>
        <taxon>Pelagomonadaceae</taxon>
        <taxon>Chrysophaeum</taxon>
    </lineage>
</organism>
<comment type="caution">
    <text evidence="1">The sequence shown here is derived from an EMBL/GenBank/DDBJ whole genome shotgun (WGS) entry which is preliminary data.</text>
</comment>
<proteinExistence type="predicted"/>
<gene>
    <name evidence="1" type="ORF">CTAYLR_008000</name>
</gene>
<keyword evidence="2" id="KW-1185">Reference proteome</keyword>